<feature type="domain" description="Thioredoxin" evidence="2">
    <location>
        <begin position="77"/>
        <end position="155"/>
    </location>
</feature>
<evidence type="ECO:0000313" key="4">
    <source>
        <dbReference type="Proteomes" id="UP001314263"/>
    </source>
</evidence>
<comment type="caution">
    <text evidence="3">The sequence shown here is derived from an EMBL/GenBank/DDBJ whole genome shotgun (WGS) entry which is preliminary data.</text>
</comment>
<evidence type="ECO:0000259" key="2">
    <source>
        <dbReference type="Pfam" id="PF00085"/>
    </source>
</evidence>
<evidence type="ECO:0000313" key="3">
    <source>
        <dbReference type="EMBL" id="CAK0785815.1"/>
    </source>
</evidence>
<dbReference type="Proteomes" id="UP001314263">
    <property type="component" value="Unassembled WGS sequence"/>
</dbReference>
<sequence>METIVQHALENNILQAVKNVEDQLDNTLQALDNLDPDDIENMRQRRLEQMKRAAAQKQEWSRRGHGEYNEISGERGFFKEMKGEERMVCHFFRENWPCKVMDKHLQLLAQQHLETKFVKINAEKSPYLVEKLKIWMLPTLALIRQEKTVDYVVGFDDMGGKDDFSTEMLADRLAAAGVLHVAESGYGRKTAAAPPRNLRRSEHSRRGDSDEDSDFD</sequence>
<proteinExistence type="predicted"/>
<name>A0AAV1IH86_9CHLO</name>
<keyword evidence="4" id="KW-1185">Reference proteome</keyword>
<feature type="compositionally biased region" description="Basic and acidic residues" evidence="1">
    <location>
        <begin position="199"/>
        <end position="208"/>
    </location>
</feature>
<feature type="region of interest" description="Disordered" evidence="1">
    <location>
        <begin position="187"/>
        <end position="216"/>
    </location>
</feature>
<protein>
    <recommendedName>
        <fullName evidence="2">Thioredoxin domain-containing protein</fullName>
    </recommendedName>
</protein>
<dbReference type="EMBL" id="CAUYUE010000013">
    <property type="protein sequence ID" value="CAK0785815.1"/>
    <property type="molecule type" value="Genomic_DNA"/>
</dbReference>
<dbReference type="CDD" id="cd02989">
    <property type="entry name" value="Phd_like_TxnDC9"/>
    <property type="match status" value="1"/>
</dbReference>
<organism evidence="3 4">
    <name type="scientific">Coccomyxa viridis</name>
    <dbReference type="NCBI Taxonomy" id="1274662"/>
    <lineage>
        <taxon>Eukaryota</taxon>
        <taxon>Viridiplantae</taxon>
        <taxon>Chlorophyta</taxon>
        <taxon>core chlorophytes</taxon>
        <taxon>Trebouxiophyceae</taxon>
        <taxon>Trebouxiophyceae incertae sedis</taxon>
        <taxon>Coccomyxaceae</taxon>
        <taxon>Coccomyxa</taxon>
    </lineage>
</organism>
<gene>
    <name evidence="3" type="ORF">CVIRNUC_009027</name>
</gene>
<dbReference type="Gene3D" id="3.40.30.10">
    <property type="entry name" value="Glutaredoxin"/>
    <property type="match status" value="1"/>
</dbReference>
<dbReference type="AlphaFoldDB" id="A0AAV1IH86"/>
<accession>A0AAV1IH86</accession>
<evidence type="ECO:0000256" key="1">
    <source>
        <dbReference type="SAM" id="MobiDB-lite"/>
    </source>
</evidence>
<dbReference type="PANTHER" id="PTHR21148">
    <property type="entry name" value="THIOREDOXIN DOMAIN-CONTAINING PROTEIN 9"/>
    <property type="match status" value="1"/>
</dbReference>
<dbReference type="Pfam" id="PF00085">
    <property type="entry name" value="Thioredoxin"/>
    <property type="match status" value="1"/>
</dbReference>
<reference evidence="3 4" key="1">
    <citation type="submission" date="2023-10" db="EMBL/GenBank/DDBJ databases">
        <authorList>
            <person name="Maclean D."/>
            <person name="Macfadyen A."/>
        </authorList>
    </citation>
    <scope>NUCLEOTIDE SEQUENCE [LARGE SCALE GENOMIC DNA]</scope>
</reference>
<dbReference type="InterPro" id="IPR036249">
    <property type="entry name" value="Thioredoxin-like_sf"/>
</dbReference>
<dbReference type="InterPro" id="IPR013766">
    <property type="entry name" value="Thioredoxin_domain"/>
</dbReference>
<dbReference type="SUPFAM" id="SSF52833">
    <property type="entry name" value="Thioredoxin-like"/>
    <property type="match status" value="1"/>
</dbReference>